<evidence type="ECO:0000256" key="1">
    <source>
        <dbReference type="ARBA" id="ARBA00022741"/>
    </source>
</evidence>
<name>A0A820S0X8_9BILA</name>
<reference evidence="3" key="1">
    <citation type="submission" date="2021-02" db="EMBL/GenBank/DDBJ databases">
        <authorList>
            <person name="Nowell W R."/>
        </authorList>
    </citation>
    <scope>NUCLEOTIDE SEQUENCE</scope>
</reference>
<keyword evidence="1" id="KW-0547">Nucleotide-binding</keyword>
<evidence type="ECO:0000256" key="2">
    <source>
        <dbReference type="ARBA" id="ARBA00022840"/>
    </source>
</evidence>
<feature type="non-terminal residue" evidence="3">
    <location>
        <position position="95"/>
    </location>
</feature>
<evidence type="ECO:0000313" key="3">
    <source>
        <dbReference type="EMBL" id="CAF4444333.1"/>
    </source>
</evidence>
<feature type="non-terminal residue" evidence="3">
    <location>
        <position position="1"/>
    </location>
</feature>
<gene>
    <name evidence="3" type="ORF">KXQ929_LOCUS53578</name>
</gene>
<dbReference type="Gene3D" id="3.40.50.300">
    <property type="entry name" value="P-loop containing nucleotide triphosphate hydrolases"/>
    <property type="match status" value="1"/>
</dbReference>
<protein>
    <recommendedName>
        <fullName evidence="5">Ring finger protein 213</fullName>
    </recommendedName>
</protein>
<dbReference type="AlphaFoldDB" id="A0A820S0X8"/>
<keyword evidence="2" id="KW-0067">ATP-binding</keyword>
<accession>A0A820S0X8</accession>
<dbReference type="PANTHER" id="PTHR48103:SF2">
    <property type="entry name" value="MIDASIN"/>
    <property type="match status" value="1"/>
</dbReference>
<proteinExistence type="predicted"/>
<dbReference type="GO" id="GO:0005634">
    <property type="term" value="C:nucleus"/>
    <property type="evidence" value="ECO:0007669"/>
    <property type="project" value="TreeGrafter"/>
</dbReference>
<sequence length="95" mass="10933">IGTLFNMNNQEAEYYALKTIAELDDRDQQYFTVGHVKLETQKKNQSTQQQQYCFAKTRTAMFILERIARCVQMNEPVLLCGETGCGKTTLVQYLA</sequence>
<organism evidence="3 4">
    <name type="scientific">Adineta steineri</name>
    <dbReference type="NCBI Taxonomy" id="433720"/>
    <lineage>
        <taxon>Eukaryota</taxon>
        <taxon>Metazoa</taxon>
        <taxon>Spiralia</taxon>
        <taxon>Gnathifera</taxon>
        <taxon>Rotifera</taxon>
        <taxon>Eurotatoria</taxon>
        <taxon>Bdelloidea</taxon>
        <taxon>Adinetida</taxon>
        <taxon>Adinetidae</taxon>
        <taxon>Adineta</taxon>
    </lineage>
</organism>
<dbReference type="EMBL" id="CAJOBB010030544">
    <property type="protein sequence ID" value="CAF4444333.1"/>
    <property type="molecule type" value="Genomic_DNA"/>
</dbReference>
<dbReference type="GO" id="GO:0000027">
    <property type="term" value="P:ribosomal large subunit assembly"/>
    <property type="evidence" value="ECO:0007669"/>
    <property type="project" value="TreeGrafter"/>
</dbReference>
<evidence type="ECO:0008006" key="5">
    <source>
        <dbReference type="Google" id="ProtNLM"/>
    </source>
</evidence>
<dbReference type="PANTHER" id="PTHR48103">
    <property type="entry name" value="MIDASIN-RELATED"/>
    <property type="match status" value="1"/>
</dbReference>
<comment type="caution">
    <text evidence="3">The sequence shown here is derived from an EMBL/GenBank/DDBJ whole genome shotgun (WGS) entry which is preliminary data.</text>
</comment>
<dbReference type="GO" id="GO:0005524">
    <property type="term" value="F:ATP binding"/>
    <property type="evidence" value="ECO:0007669"/>
    <property type="project" value="UniProtKB-KW"/>
</dbReference>
<dbReference type="GO" id="GO:0030687">
    <property type="term" value="C:preribosome, large subunit precursor"/>
    <property type="evidence" value="ECO:0007669"/>
    <property type="project" value="TreeGrafter"/>
</dbReference>
<dbReference type="InterPro" id="IPR027417">
    <property type="entry name" value="P-loop_NTPase"/>
</dbReference>
<evidence type="ECO:0000313" key="4">
    <source>
        <dbReference type="Proteomes" id="UP000663868"/>
    </source>
</evidence>
<dbReference type="SUPFAM" id="SSF52540">
    <property type="entry name" value="P-loop containing nucleoside triphosphate hydrolases"/>
    <property type="match status" value="1"/>
</dbReference>
<dbReference type="GO" id="GO:0000055">
    <property type="term" value="P:ribosomal large subunit export from nucleus"/>
    <property type="evidence" value="ECO:0007669"/>
    <property type="project" value="TreeGrafter"/>
</dbReference>
<dbReference type="Proteomes" id="UP000663868">
    <property type="component" value="Unassembled WGS sequence"/>
</dbReference>